<dbReference type="Proteomes" id="UP000515819">
    <property type="component" value="Chromosome"/>
</dbReference>
<dbReference type="KEGG" id="wcp:H9Q76_05580"/>
<sequence length="216" mass="24035">MGVCNNCGNQISDGQLTCPVCGAYTGAGAQANNQTPQQNMYNQQGMYNQAPQQNMYNQQGMYNQAPQQPQKELGMKWFHFVIYFQLFVSALVGLWNGFQLLTGRIYGENTDRVYSYFSGLKGVDTIIGICYIAIAIFALVTRFMLADFKKCGPAMYIGMQVAGLIISIAYIASVTSIVDGLTEYIASSTYGTMAVSIVMLICNIVYFKKRKHLFDR</sequence>
<keyword evidence="4" id="KW-1185">Reference proteome</keyword>
<evidence type="ECO:0000313" key="3">
    <source>
        <dbReference type="EMBL" id="QNM00744.1"/>
    </source>
</evidence>
<dbReference type="AlphaFoldDB" id="A0A7G9FQB2"/>
<dbReference type="EMBL" id="CP060632">
    <property type="protein sequence ID" value="QNM00744.1"/>
    <property type="molecule type" value="Genomic_DNA"/>
</dbReference>
<protein>
    <submittedName>
        <fullName evidence="3">Zinc-ribbon domain-containing protein</fullName>
    </submittedName>
</protein>
<evidence type="ECO:0000313" key="4">
    <source>
        <dbReference type="Proteomes" id="UP000515819"/>
    </source>
</evidence>
<keyword evidence="1" id="KW-0812">Transmembrane</keyword>
<accession>A0A7G9FQB2</accession>
<organism evidence="3 4">
    <name type="scientific">Wujia chipingensis</name>
    <dbReference type="NCBI Taxonomy" id="2763670"/>
    <lineage>
        <taxon>Bacteria</taxon>
        <taxon>Bacillati</taxon>
        <taxon>Bacillota</taxon>
        <taxon>Clostridia</taxon>
        <taxon>Lachnospirales</taxon>
        <taxon>Lachnospiraceae</taxon>
        <taxon>Wujia</taxon>
    </lineage>
</organism>
<feature type="transmembrane region" description="Helical" evidence="1">
    <location>
        <begin position="125"/>
        <end position="145"/>
    </location>
</feature>
<evidence type="ECO:0000256" key="1">
    <source>
        <dbReference type="SAM" id="Phobius"/>
    </source>
</evidence>
<reference evidence="3 4" key="1">
    <citation type="submission" date="2020-08" db="EMBL/GenBank/DDBJ databases">
        <authorList>
            <person name="Liu C."/>
            <person name="Sun Q."/>
        </authorList>
    </citation>
    <scope>NUCLEOTIDE SEQUENCE [LARGE SCALE GENOMIC DNA]</scope>
    <source>
        <strain evidence="3 4">NSJ-4</strain>
    </source>
</reference>
<feature type="transmembrane region" description="Helical" evidence="1">
    <location>
        <begin position="157"/>
        <end position="178"/>
    </location>
</feature>
<name>A0A7G9FQB2_9FIRM</name>
<feature type="transmembrane region" description="Helical" evidence="1">
    <location>
        <begin position="77"/>
        <end position="98"/>
    </location>
</feature>
<dbReference type="Pfam" id="PF13240">
    <property type="entry name" value="Zn_Ribbon_1"/>
    <property type="match status" value="1"/>
</dbReference>
<feature type="transmembrane region" description="Helical" evidence="1">
    <location>
        <begin position="184"/>
        <end position="207"/>
    </location>
</feature>
<gene>
    <name evidence="3" type="ORF">H9Q76_05580</name>
</gene>
<keyword evidence="1" id="KW-0472">Membrane</keyword>
<feature type="domain" description="Zinc-ribbon" evidence="2">
    <location>
        <begin position="4"/>
        <end position="23"/>
    </location>
</feature>
<proteinExistence type="predicted"/>
<evidence type="ECO:0000259" key="2">
    <source>
        <dbReference type="Pfam" id="PF13240"/>
    </source>
</evidence>
<keyword evidence="1" id="KW-1133">Transmembrane helix</keyword>
<dbReference type="InterPro" id="IPR026870">
    <property type="entry name" value="Zinc_ribbon_dom"/>
</dbReference>
<dbReference type="RefSeq" id="WP_118545079.1">
    <property type="nucleotide sequence ID" value="NZ_CP060632.1"/>
</dbReference>